<sequence>MHEQKSQSKVHSPCGLISSSSSIMVDIAVKSGAAWVCQAQGRQLADVLLPVHIADKEEELSQSQGDKTNRCSPVLLEQTEDGSPCVLTIHCSPGSPAAIGRLLVVSEARTMELYDQTGEYCGTVRGERDHGVQQDSEDRGPFYRKQLILELPSAACEVKLLSLAGRSSLLVCRIVVGLQPPLQQQPGPVRGPGIDMEQVQCLVEEMGTSLSPGAQNLMEMVHYQQKNQTGSLGGFLPLLMGSGAFSILARGANASPGAVSSQTQSAESTPPASVISAADEAPLTENRATSASSPDSLLSGVNTNNAGQVSHAHLAQMMSHFLKGQHGQALTSGPELLPMLQSVCGQVTQLRLDDAAVVEREKKLSNGSWELDSAMERRLEEMEKRLKEHVDRRLDALEQKLEQALLSALHQGETSGSAGGVRGAEGPRAPCSHALTSDDLT</sequence>
<evidence type="ECO:0000313" key="3">
    <source>
        <dbReference type="Ensembl" id="ENSSMAP00000020015.1"/>
    </source>
</evidence>
<protein>
    <submittedName>
        <fullName evidence="3">Si:rp71-19m20.1</fullName>
    </submittedName>
</protein>
<feature type="region of interest" description="Disordered" evidence="2">
    <location>
        <begin position="408"/>
        <end position="441"/>
    </location>
</feature>
<dbReference type="Pfam" id="PF14958">
    <property type="entry name" value="PAAT-like"/>
    <property type="match status" value="1"/>
</dbReference>
<reference evidence="3" key="1">
    <citation type="submission" date="2023-05" db="EMBL/GenBank/DDBJ databases">
        <title>High-quality long-read genome of Scophthalmus maximus.</title>
        <authorList>
            <person name="Lien S."/>
            <person name="Martinez P."/>
        </authorList>
    </citation>
    <scope>NUCLEOTIDE SEQUENCE [LARGE SCALE GENOMIC DNA]</scope>
</reference>
<dbReference type="Proteomes" id="UP000694558">
    <property type="component" value="Chromosome 18"/>
</dbReference>
<dbReference type="PANTHER" id="PTHR14787:SF1">
    <property type="entry name" value="ATPASE PAAT"/>
    <property type="match status" value="1"/>
</dbReference>
<feature type="coiled-coil region" evidence="1">
    <location>
        <begin position="372"/>
        <end position="407"/>
    </location>
</feature>
<dbReference type="RefSeq" id="XP_035468052.1">
    <property type="nucleotide sequence ID" value="XM_035612159.2"/>
</dbReference>
<proteinExistence type="predicted"/>
<dbReference type="OrthoDB" id="5981473at2759"/>
<organism evidence="3 4">
    <name type="scientific">Scophthalmus maximus</name>
    <name type="common">Turbot</name>
    <name type="synonym">Psetta maxima</name>
    <dbReference type="NCBI Taxonomy" id="52904"/>
    <lineage>
        <taxon>Eukaryota</taxon>
        <taxon>Metazoa</taxon>
        <taxon>Chordata</taxon>
        <taxon>Craniata</taxon>
        <taxon>Vertebrata</taxon>
        <taxon>Euteleostomi</taxon>
        <taxon>Actinopterygii</taxon>
        <taxon>Neopterygii</taxon>
        <taxon>Teleostei</taxon>
        <taxon>Neoteleostei</taxon>
        <taxon>Acanthomorphata</taxon>
        <taxon>Carangaria</taxon>
        <taxon>Pleuronectiformes</taxon>
        <taxon>Pleuronectoidei</taxon>
        <taxon>Scophthalmidae</taxon>
        <taxon>Scophthalmus</taxon>
    </lineage>
</organism>
<evidence type="ECO:0000256" key="2">
    <source>
        <dbReference type="SAM" id="MobiDB-lite"/>
    </source>
</evidence>
<feature type="compositionally biased region" description="Polar residues" evidence="2">
    <location>
        <begin position="286"/>
        <end position="304"/>
    </location>
</feature>
<reference evidence="3" key="2">
    <citation type="submission" date="2025-08" db="UniProtKB">
        <authorList>
            <consortium name="Ensembl"/>
        </authorList>
    </citation>
    <scope>IDENTIFICATION</scope>
</reference>
<dbReference type="Ensembl" id="ENSSMAT00000020260.2">
    <property type="protein sequence ID" value="ENSSMAP00000020015.1"/>
    <property type="gene ID" value="ENSSMAG00000012285.2"/>
</dbReference>
<evidence type="ECO:0000256" key="1">
    <source>
        <dbReference type="SAM" id="Coils"/>
    </source>
</evidence>
<dbReference type="GeneTree" id="ENSGT00390000017384"/>
<dbReference type="AlphaFoldDB" id="A0A8D3ALB6"/>
<name>A0A8D3ALB6_SCOMX</name>
<dbReference type="InterPro" id="IPR028043">
    <property type="entry name" value="PAAT-like"/>
</dbReference>
<dbReference type="GeneID" id="118287199"/>
<feature type="region of interest" description="Disordered" evidence="2">
    <location>
        <begin position="282"/>
        <end position="304"/>
    </location>
</feature>
<gene>
    <name evidence="3" type="primary">c16h10orf88</name>
</gene>
<keyword evidence="1" id="KW-0175">Coiled coil</keyword>
<dbReference type="OMA" id="PMLQNVC"/>
<accession>A0A8D3ALB6</accession>
<evidence type="ECO:0000313" key="4">
    <source>
        <dbReference type="Proteomes" id="UP000694558"/>
    </source>
</evidence>
<dbReference type="PANTHER" id="PTHR14787">
    <property type="entry name" value="C10ORF188 FAMILY MEMBER"/>
    <property type="match status" value="1"/>
</dbReference>